<dbReference type="Proteomes" id="UP000663499">
    <property type="component" value="Chromosome"/>
</dbReference>
<evidence type="ECO:0000313" key="2">
    <source>
        <dbReference type="EMBL" id="QSX07624.1"/>
    </source>
</evidence>
<feature type="transmembrane region" description="Helical" evidence="1">
    <location>
        <begin position="76"/>
        <end position="92"/>
    </location>
</feature>
<dbReference type="KEGG" id="alka:J0B03_07210"/>
<reference evidence="2" key="1">
    <citation type="submission" date="2021-03" db="EMBL/GenBank/DDBJ databases">
        <title>Alkalibacter marinus sp. nov., isolated from tidal flat sediment.</title>
        <authorList>
            <person name="Namirimu T."/>
            <person name="Yang J.-A."/>
            <person name="Yang S.-H."/>
            <person name="Kim Y.-J."/>
            <person name="Kwon K.K."/>
        </authorList>
    </citation>
    <scope>NUCLEOTIDE SEQUENCE</scope>
    <source>
        <strain evidence="2">ES005</strain>
    </source>
</reference>
<dbReference type="RefSeq" id="WP_207298966.1">
    <property type="nucleotide sequence ID" value="NZ_CP071444.1"/>
</dbReference>
<evidence type="ECO:0000313" key="3">
    <source>
        <dbReference type="Proteomes" id="UP000663499"/>
    </source>
</evidence>
<keyword evidence="3" id="KW-1185">Reference proteome</keyword>
<organism evidence="2 3">
    <name type="scientific">Alkalibacter rhizosphaerae</name>
    <dbReference type="NCBI Taxonomy" id="2815577"/>
    <lineage>
        <taxon>Bacteria</taxon>
        <taxon>Bacillati</taxon>
        <taxon>Bacillota</taxon>
        <taxon>Clostridia</taxon>
        <taxon>Eubacteriales</taxon>
        <taxon>Eubacteriaceae</taxon>
        <taxon>Alkalibacter</taxon>
    </lineage>
</organism>
<gene>
    <name evidence="2" type="ORF">J0B03_07210</name>
</gene>
<protein>
    <submittedName>
        <fullName evidence="2">Uncharacterized protein</fullName>
    </submittedName>
</protein>
<sequence length="104" mass="11523">MKKALFIGLVAQVAIYVAAVVMEDWHVLVAGNYPVIGLGMLAGTASMRSGGWEFVGTSKKEKDEIYTLRSKVIWKWFLFMLPGILVVLAYFLKYGSLMPQYAAG</sequence>
<keyword evidence="1" id="KW-0472">Membrane</keyword>
<name>A0A975AGK1_9FIRM</name>
<dbReference type="AlphaFoldDB" id="A0A975AGK1"/>
<feature type="transmembrane region" description="Helical" evidence="1">
    <location>
        <begin position="35"/>
        <end position="55"/>
    </location>
</feature>
<proteinExistence type="predicted"/>
<accession>A0A975AGK1</accession>
<evidence type="ECO:0000256" key="1">
    <source>
        <dbReference type="SAM" id="Phobius"/>
    </source>
</evidence>
<dbReference type="EMBL" id="CP071444">
    <property type="protein sequence ID" value="QSX07624.1"/>
    <property type="molecule type" value="Genomic_DNA"/>
</dbReference>
<keyword evidence="1" id="KW-1133">Transmembrane helix</keyword>
<keyword evidence="1" id="KW-0812">Transmembrane</keyword>